<dbReference type="PROSITE" id="PS50002">
    <property type="entry name" value="SH3"/>
    <property type="match status" value="1"/>
</dbReference>
<dbReference type="GO" id="GO:0004706">
    <property type="term" value="F:JUN kinase kinase kinase activity"/>
    <property type="evidence" value="ECO:0007669"/>
    <property type="project" value="TreeGrafter"/>
</dbReference>
<keyword evidence="4 16" id="KW-0728">SH3 domain</keyword>
<dbReference type="GO" id="GO:0005524">
    <property type="term" value="F:ATP binding"/>
    <property type="evidence" value="ECO:0007669"/>
    <property type="project" value="UniProtKB-UniRule"/>
</dbReference>
<dbReference type="InterPro" id="IPR001245">
    <property type="entry name" value="Ser-Thr/Tyr_kinase_cat_dom"/>
</dbReference>
<evidence type="ECO:0000256" key="8">
    <source>
        <dbReference type="ARBA" id="ARBA00022741"/>
    </source>
</evidence>
<dbReference type="PANTHER" id="PTHR44329:SF39">
    <property type="entry name" value="MITOGEN-ACTIVATED PROTEIN KINASE KINASE KINASE 10"/>
    <property type="match status" value="1"/>
</dbReference>
<dbReference type="CDD" id="cd12059">
    <property type="entry name" value="SH3_MLK1-3"/>
    <property type="match status" value="1"/>
</dbReference>
<evidence type="ECO:0000256" key="9">
    <source>
        <dbReference type="ARBA" id="ARBA00022777"/>
    </source>
</evidence>
<sequence>MQDLALTGLSGCRANKRGYFQTQYTEEKTAHIHGDGWCGANNPNPYWTAVFDYEATADEELTLRRGDLLEVLSKDSKVSGDEGWWTGKIQDKVGIFPSNYVTRGDAASYQQLTAGGLVAGGVGECPLEIDFLELLLEEVIGAGGFGKVYKGVWRGEEVAVKAARQDPDEDISATAESVRQEARLFWMLRHPNIIALRGVCLREPNLCLVMEYARGGALNRALAGKKVPPRVLVNWAVQIATGMDYLHNQAFVPIIHRDLKSSNILILQPVERDDLCGKTLKITDFGLAREWHQTTKMSAAGTYAWMAPEVIKLSLFSKSSDVWSFGVLLWELLTGEVPYREIDALAVAYGVAMNKLTLPIPSTCPEPFAQLLGECWSPNPHGRPSFTSILRRLLAIEQSAMFQMPLESFHSLQEDWRLEIQQMFDELRAKEKELRSWEEALARAAEEQREQEEQLKRREQELAEREIDIVERELNIIIHQMYQEKPSVKKRKGHFKKSRLLKLGRDSNSISLPSGFEHKITVQASPSVDKRKTQGCESTTPPASPGVIPRLRAIRLTPSDGSKTWGRSAVCKKEDLTANKKKGRTWGPSSTHQRERVGGEEKLKSLGEGCKVWSSSAPNLGKSPKHAPMTAGFSSLNEMGESLLFILNPSETSSNGAMEDSGPLWSSLGPNMVPVVGNTSSCQGSGSLGTGVSYQDSLRRCSQRKKSDMLLLGCASLLASVALGQDLLQLGKLQVLQDEQDLREEQRKKKEGLFQRTGRFRRSTSPPSRNLSLSLSRHHDSTLPCLDPSPSVTLLSLSSLSDCNSTKSLLPSDPDEYPLTPMTGVKTPAAPPAPALNPLLDLRAESFKKEPNQSLTPTHVSAAMALNRGHRRTPSDGAIRPRAQTLGHRRTPSDGSMPMPPPPGAHITTNKVTYDTLDIPRLPDPSTIFPVPHRRKAPAPPIPDPDALCLISPLERPKTLEFAPRPRPTPARIRPDPWKLGSLSRTLSSSPGSSCDSPLGSGDSSASAARPNLMDMDMEGQSSDPTVPLCGQRQPATLCGQQYS</sequence>
<dbReference type="Ensembl" id="ENSAOCT00000058190.1">
    <property type="protein sequence ID" value="ENSAOCP00000034968.1"/>
    <property type="gene ID" value="ENSAOCG00000008975.2"/>
</dbReference>
<dbReference type="FunFam" id="3.30.200.20:FF:000085">
    <property type="entry name" value="Mitogen-activated protein kinase kinase kinase"/>
    <property type="match status" value="1"/>
</dbReference>
<evidence type="ECO:0000256" key="5">
    <source>
        <dbReference type="ARBA" id="ARBA00022527"/>
    </source>
</evidence>
<dbReference type="FunFam" id="2.30.30.40:FF:000079">
    <property type="entry name" value="Mitogen-activated protein kinase kinase kinase"/>
    <property type="match status" value="1"/>
</dbReference>
<comment type="subunit">
    <text evidence="13">Homodimer.</text>
</comment>
<keyword evidence="10 13" id="KW-0067">ATP-binding</keyword>
<comment type="catalytic activity">
    <reaction evidence="12">
        <text>L-seryl-[protein] + ATP = O-phospho-L-seryl-[protein] + ADP + H(+)</text>
        <dbReference type="Rhea" id="RHEA:17989"/>
        <dbReference type="Rhea" id="RHEA-COMP:9863"/>
        <dbReference type="Rhea" id="RHEA-COMP:11604"/>
        <dbReference type="ChEBI" id="CHEBI:15378"/>
        <dbReference type="ChEBI" id="CHEBI:29999"/>
        <dbReference type="ChEBI" id="CHEBI:30616"/>
        <dbReference type="ChEBI" id="CHEBI:83421"/>
        <dbReference type="ChEBI" id="CHEBI:456216"/>
        <dbReference type="EC" id="2.7.11.25"/>
    </reaction>
</comment>
<feature type="compositionally biased region" description="Low complexity" evidence="19">
    <location>
        <begin position="763"/>
        <end position="775"/>
    </location>
</feature>
<dbReference type="PRINTS" id="PR00109">
    <property type="entry name" value="TYRKINASE"/>
</dbReference>
<name>A0AAQ5X121_AMPOC</name>
<evidence type="ECO:0000256" key="3">
    <source>
        <dbReference type="ARBA" id="ARBA00012406"/>
    </source>
</evidence>
<feature type="region of interest" description="Disordered" evidence="19">
    <location>
        <begin position="525"/>
        <end position="547"/>
    </location>
</feature>
<evidence type="ECO:0000256" key="10">
    <source>
        <dbReference type="ARBA" id="ARBA00022840"/>
    </source>
</evidence>
<evidence type="ECO:0000256" key="18">
    <source>
        <dbReference type="SAM" id="Coils"/>
    </source>
</evidence>
<evidence type="ECO:0000256" key="11">
    <source>
        <dbReference type="ARBA" id="ARBA00047559"/>
    </source>
</evidence>
<reference evidence="22 23" key="1">
    <citation type="submission" date="2022-01" db="EMBL/GenBank/DDBJ databases">
        <title>A chromosome-scale genome assembly of the false clownfish, Amphiprion ocellaris.</title>
        <authorList>
            <person name="Ryu T."/>
        </authorList>
    </citation>
    <scope>NUCLEOTIDE SEQUENCE [LARGE SCALE GENOMIC DNA]</scope>
</reference>
<dbReference type="Gene3D" id="3.30.200.20">
    <property type="entry name" value="Phosphorylase Kinase, domain 1"/>
    <property type="match status" value="1"/>
</dbReference>
<organism evidence="22 23">
    <name type="scientific">Amphiprion ocellaris</name>
    <name type="common">Clown anemonefish</name>
    <dbReference type="NCBI Taxonomy" id="80972"/>
    <lineage>
        <taxon>Eukaryota</taxon>
        <taxon>Metazoa</taxon>
        <taxon>Chordata</taxon>
        <taxon>Craniata</taxon>
        <taxon>Vertebrata</taxon>
        <taxon>Euteleostomi</taxon>
        <taxon>Actinopterygii</taxon>
        <taxon>Neopterygii</taxon>
        <taxon>Teleostei</taxon>
        <taxon>Neoteleostei</taxon>
        <taxon>Acanthomorphata</taxon>
        <taxon>Ovalentaria</taxon>
        <taxon>Pomacentridae</taxon>
        <taxon>Amphiprion</taxon>
    </lineage>
</organism>
<dbReference type="InterPro" id="IPR035779">
    <property type="entry name" value="MLK1-3_SH3"/>
</dbReference>
<evidence type="ECO:0000256" key="14">
    <source>
        <dbReference type="PIRSR" id="PIRSR000556-1"/>
    </source>
</evidence>
<evidence type="ECO:0000259" key="20">
    <source>
        <dbReference type="PROSITE" id="PS50002"/>
    </source>
</evidence>
<protein>
    <recommendedName>
        <fullName evidence="3 13">Mitogen-activated protein kinase kinase kinase</fullName>
        <ecNumber evidence="3 13">2.7.11.25</ecNumber>
    </recommendedName>
</protein>
<dbReference type="AlphaFoldDB" id="A0AAQ5X121"/>
<dbReference type="PROSITE" id="PS00107">
    <property type="entry name" value="PROTEIN_KINASE_ATP"/>
    <property type="match status" value="1"/>
</dbReference>
<dbReference type="EC" id="2.7.11.25" evidence="3 13"/>
<dbReference type="Gene3D" id="1.10.510.10">
    <property type="entry name" value="Transferase(Phosphotransferase) domain 1"/>
    <property type="match status" value="1"/>
</dbReference>
<keyword evidence="8 13" id="KW-0547">Nucleotide-binding</keyword>
<dbReference type="InterPro" id="IPR008271">
    <property type="entry name" value="Ser/Thr_kinase_AS"/>
</dbReference>
<feature type="region of interest" description="Disordered" evidence="19">
    <location>
        <begin position="927"/>
        <end position="1044"/>
    </location>
</feature>
<keyword evidence="6 13" id="KW-0808">Transferase</keyword>
<dbReference type="InterPro" id="IPR017441">
    <property type="entry name" value="Protein_kinase_ATP_BS"/>
</dbReference>
<feature type="binding site" evidence="15 17">
    <location>
        <position position="161"/>
    </location>
    <ligand>
        <name>ATP</name>
        <dbReference type="ChEBI" id="CHEBI:30616"/>
    </ligand>
</feature>
<evidence type="ECO:0000259" key="21">
    <source>
        <dbReference type="PROSITE" id="PS50011"/>
    </source>
</evidence>
<feature type="domain" description="Protein kinase" evidence="21">
    <location>
        <begin position="134"/>
        <end position="402"/>
    </location>
</feature>
<keyword evidence="23" id="KW-1185">Reference proteome</keyword>
<dbReference type="SUPFAM" id="SSF50044">
    <property type="entry name" value="SH3-domain"/>
    <property type="match status" value="1"/>
</dbReference>
<dbReference type="InterPro" id="IPR051681">
    <property type="entry name" value="Ser/Thr_Kinases-Pseudokinases"/>
</dbReference>
<keyword evidence="18" id="KW-0175">Coiled coil</keyword>
<comment type="cofactor">
    <cofactor evidence="1">
        <name>Mg(2+)</name>
        <dbReference type="ChEBI" id="CHEBI:18420"/>
    </cofactor>
</comment>
<dbReference type="FunFam" id="1.10.510.10:FF:000076">
    <property type="entry name" value="Mitogen-activated protein kinase kinase kinase"/>
    <property type="match status" value="1"/>
</dbReference>
<dbReference type="GO" id="GO:0043065">
    <property type="term" value="P:positive regulation of apoptotic process"/>
    <property type="evidence" value="ECO:0007669"/>
    <property type="project" value="TreeGrafter"/>
</dbReference>
<dbReference type="PRINTS" id="PR00452">
    <property type="entry name" value="SH3DOMAIN"/>
</dbReference>
<dbReference type="Proteomes" id="UP001501940">
    <property type="component" value="Chromosome 7"/>
</dbReference>
<proteinExistence type="inferred from homology"/>
<dbReference type="InterPro" id="IPR016231">
    <property type="entry name" value="MLK1-4"/>
</dbReference>
<dbReference type="InterPro" id="IPR036028">
    <property type="entry name" value="SH3-like_dom_sf"/>
</dbReference>
<keyword evidence="7" id="KW-0677">Repeat</keyword>
<dbReference type="PANTHER" id="PTHR44329">
    <property type="entry name" value="SERINE/THREONINE-PROTEIN KINASE TNNI3K-RELATED"/>
    <property type="match status" value="1"/>
</dbReference>
<evidence type="ECO:0000256" key="19">
    <source>
        <dbReference type="SAM" id="MobiDB-lite"/>
    </source>
</evidence>
<evidence type="ECO:0000256" key="12">
    <source>
        <dbReference type="ARBA" id="ARBA00048329"/>
    </source>
</evidence>
<feature type="region of interest" description="Disordered" evidence="19">
    <location>
        <begin position="580"/>
        <end position="601"/>
    </location>
</feature>
<evidence type="ECO:0000256" key="4">
    <source>
        <dbReference type="ARBA" id="ARBA00022443"/>
    </source>
</evidence>
<feature type="binding site" evidence="15">
    <location>
        <begin position="140"/>
        <end position="148"/>
    </location>
    <ligand>
        <name>ATP</name>
        <dbReference type="ChEBI" id="CHEBI:30616"/>
    </ligand>
</feature>
<evidence type="ECO:0000256" key="16">
    <source>
        <dbReference type="PROSITE-ProRule" id="PRU00192"/>
    </source>
</evidence>
<dbReference type="Pfam" id="PF00018">
    <property type="entry name" value="SH3_1"/>
    <property type="match status" value="1"/>
</dbReference>
<comment type="catalytic activity">
    <reaction evidence="11 13">
        <text>L-threonyl-[protein] + ATP = O-phospho-L-threonyl-[protein] + ADP + H(+)</text>
        <dbReference type="Rhea" id="RHEA:46608"/>
        <dbReference type="Rhea" id="RHEA-COMP:11060"/>
        <dbReference type="Rhea" id="RHEA-COMP:11605"/>
        <dbReference type="ChEBI" id="CHEBI:15378"/>
        <dbReference type="ChEBI" id="CHEBI:30013"/>
        <dbReference type="ChEBI" id="CHEBI:30616"/>
        <dbReference type="ChEBI" id="CHEBI:61977"/>
        <dbReference type="ChEBI" id="CHEBI:456216"/>
        <dbReference type="EC" id="2.7.11.25"/>
    </reaction>
</comment>
<dbReference type="Pfam" id="PF07714">
    <property type="entry name" value="PK_Tyr_Ser-Thr"/>
    <property type="match status" value="1"/>
</dbReference>
<dbReference type="Gene3D" id="2.30.30.40">
    <property type="entry name" value="SH3 Domains"/>
    <property type="match status" value="1"/>
</dbReference>
<feature type="compositionally biased region" description="Basic and acidic residues" evidence="19">
    <location>
        <begin position="592"/>
        <end position="601"/>
    </location>
</feature>
<dbReference type="SMART" id="SM00220">
    <property type="entry name" value="S_TKc"/>
    <property type="match status" value="1"/>
</dbReference>
<dbReference type="SUPFAM" id="SSF56112">
    <property type="entry name" value="Protein kinase-like (PK-like)"/>
    <property type="match status" value="1"/>
</dbReference>
<dbReference type="SMART" id="SM00326">
    <property type="entry name" value="SH3"/>
    <property type="match status" value="1"/>
</dbReference>
<feature type="domain" description="SH3" evidence="20">
    <location>
        <begin position="42"/>
        <end position="106"/>
    </location>
</feature>
<dbReference type="InterPro" id="IPR001452">
    <property type="entry name" value="SH3_domain"/>
</dbReference>
<evidence type="ECO:0000256" key="15">
    <source>
        <dbReference type="PIRSR" id="PIRSR000556-2"/>
    </source>
</evidence>
<dbReference type="PROSITE" id="PS00108">
    <property type="entry name" value="PROTEIN_KINASE_ST"/>
    <property type="match status" value="1"/>
</dbReference>
<evidence type="ECO:0000256" key="2">
    <source>
        <dbReference type="ARBA" id="ARBA00006529"/>
    </source>
</evidence>
<dbReference type="InterPro" id="IPR011009">
    <property type="entry name" value="Kinase-like_dom_sf"/>
</dbReference>
<evidence type="ECO:0000313" key="22">
    <source>
        <dbReference type="Ensembl" id="ENSAOCP00000034968.1"/>
    </source>
</evidence>
<feature type="compositionally biased region" description="Low complexity" evidence="19">
    <location>
        <begin position="980"/>
        <end position="1005"/>
    </location>
</feature>
<evidence type="ECO:0000256" key="7">
    <source>
        <dbReference type="ARBA" id="ARBA00022737"/>
    </source>
</evidence>
<evidence type="ECO:0000256" key="17">
    <source>
        <dbReference type="PROSITE-ProRule" id="PRU10141"/>
    </source>
</evidence>
<evidence type="ECO:0000256" key="1">
    <source>
        <dbReference type="ARBA" id="ARBA00001946"/>
    </source>
</evidence>
<feature type="region of interest" description="Disordered" evidence="19">
    <location>
        <begin position="747"/>
        <end position="781"/>
    </location>
</feature>
<comment type="activity regulation">
    <text evidence="13">Homodimerization via the leucine zipper domains is required for autophosphorylation.</text>
</comment>
<reference evidence="22" key="2">
    <citation type="submission" date="2025-08" db="UniProtKB">
        <authorList>
            <consortium name="Ensembl"/>
        </authorList>
    </citation>
    <scope>IDENTIFICATION</scope>
</reference>
<comment type="similarity">
    <text evidence="2 13">Belongs to the protein kinase superfamily. STE Ser/Thr protein kinase family. MAP kinase kinase kinase subfamily.</text>
</comment>
<keyword evidence="5 13" id="KW-0723">Serine/threonine-protein kinase</keyword>
<feature type="coiled-coil region" evidence="18">
    <location>
        <begin position="413"/>
        <end position="473"/>
    </location>
</feature>
<evidence type="ECO:0000313" key="23">
    <source>
        <dbReference type="Proteomes" id="UP001501940"/>
    </source>
</evidence>
<dbReference type="InterPro" id="IPR000719">
    <property type="entry name" value="Prot_kinase_dom"/>
</dbReference>
<accession>A0AAQ5X121</accession>
<evidence type="ECO:0000256" key="13">
    <source>
        <dbReference type="PIRNR" id="PIRNR000556"/>
    </source>
</evidence>
<dbReference type="GeneTree" id="ENSGT00940000160518"/>
<keyword evidence="9 13" id="KW-0418">Kinase</keyword>
<dbReference type="PROSITE" id="PS50011">
    <property type="entry name" value="PROTEIN_KINASE_DOM"/>
    <property type="match status" value="1"/>
</dbReference>
<dbReference type="PIRSF" id="PIRSF000556">
    <property type="entry name" value="MAPKKK9_11"/>
    <property type="match status" value="1"/>
</dbReference>
<evidence type="ECO:0000256" key="6">
    <source>
        <dbReference type="ARBA" id="ARBA00022679"/>
    </source>
</evidence>
<reference evidence="22" key="3">
    <citation type="submission" date="2025-09" db="UniProtKB">
        <authorList>
            <consortium name="Ensembl"/>
        </authorList>
    </citation>
    <scope>IDENTIFICATION</scope>
</reference>
<gene>
    <name evidence="22" type="primary">MAP3K10</name>
</gene>
<feature type="active site" description="Proton acceptor" evidence="14">
    <location>
        <position position="258"/>
    </location>
</feature>